<organism evidence="2 3">
    <name type="scientific">Lentzea cavernae</name>
    <dbReference type="NCBI Taxonomy" id="2020703"/>
    <lineage>
        <taxon>Bacteria</taxon>
        <taxon>Bacillati</taxon>
        <taxon>Actinomycetota</taxon>
        <taxon>Actinomycetes</taxon>
        <taxon>Pseudonocardiales</taxon>
        <taxon>Pseudonocardiaceae</taxon>
        <taxon>Lentzea</taxon>
    </lineage>
</organism>
<evidence type="ECO:0000256" key="1">
    <source>
        <dbReference type="SAM" id="MobiDB-lite"/>
    </source>
</evidence>
<feature type="region of interest" description="Disordered" evidence="1">
    <location>
        <begin position="85"/>
        <end position="128"/>
    </location>
</feature>
<reference evidence="3" key="1">
    <citation type="journal article" date="2019" name="Int. J. Syst. Evol. Microbiol.">
        <title>The Global Catalogue of Microorganisms (GCM) 10K type strain sequencing project: providing services to taxonomists for standard genome sequencing and annotation.</title>
        <authorList>
            <consortium name="The Broad Institute Genomics Platform"/>
            <consortium name="The Broad Institute Genome Sequencing Center for Infectious Disease"/>
            <person name="Wu L."/>
            <person name="Ma J."/>
        </authorList>
    </citation>
    <scope>NUCLEOTIDE SEQUENCE [LARGE SCALE GENOMIC DNA]</scope>
    <source>
        <strain evidence="3">CGMCC 4.7367</strain>
    </source>
</reference>
<sequence length="128" mass="13454">MQVSGVSALGDGGEAGCWEDGTGKGAGEGARGRGGESRGERREQRKARCWKARAREEATGKRVGEMGSGKMQGMEVRAAGWEMGERGAGGWRCGGRTGGERRRRVARAGEGVAVQDEEAGSGTERVRN</sequence>
<keyword evidence="3" id="KW-1185">Reference proteome</keyword>
<feature type="compositionally biased region" description="Basic and acidic residues" evidence="1">
    <location>
        <begin position="53"/>
        <end position="64"/>
    </location>
</feature>
<proteinExistence type="predicted"/>
<gene>
    <name evidence="2" type="ORF">GCM10017774_37160</name>
</gene>
<feature type="region of interest" description="Disordered" evidence="1">
    <location>
        <begin position="1"/>
        <end position="71"/>
    </location>
</feature>
<feature type="compositionally biased region" description="Basic and acidic residues" evidence="1">
    <location>
        <begin position="30"/>
        <end position="43"/>
    </location>
</feature>
<protein>
    <submittedName>
        <fullName evidence="2">Uncharacterized protein</fullName>
    </submittedName>
</protein>
<feature type="compositionally biased region" description="Gly residues" evidence="1">
    <location>
        <begin position="86"/>
        <end position="97"/>
    </location>
</feature>
<accession>A0ABQ3ME31</accession>
<name>A0ABQ3ME31_9PSEU</name>
<evidence type="ECO:0000313" key="2">
    <source>
        <dbReference type="EMBL" id="GHH41866.1"/>
    </source>
</evidence>
<dbReference type="Proteomes" id="UP000605568">
    <property type="component" value="Unassembled WGS sequence"/>
</dbReference>
<comment type="caution">
    <text evidence="2">The sequence shown here is derived from an EMBL/GenBank/DDBJ whole genome shotgun (WGS) entry which is preliminary data.</text>
</comment>
<dbReference type="EMBL" id="BNAR01000005">
    <property type="protein sequence ID" value="GHH41866.1"/>
    <property type="molecule type" value="Genomic_DNA"/>
</dbReference>
<evidence type="ECO:0000313" key="3">
    <source>
        <dbReference type="Proteomes" id="UP000605568"/>
    </source>
</evidence>